<reference evidence="2 3" key="1">
    <citation type="submission" date="2023-05" db="EMBL/GenBank/DDBJ databases">
        <title>Novel species of genus Flectobacillus isolated from stream in China.</title>
        <authorList>
            <person name="Lu H."/>
        </authorList>
    </citation>
    <scope>NUCLEOTIDE SEQUENCE [LARGE SCALE GENOMIC DNA]</scope>
    <source>
        <strain evidence="2 3">DC10W</strain>
    </source>
</reference>
<protein>
    <submittedName>
        <fullName evidence="2">DUF177 domain-containing protein</fullName>
    </submittedName>
</protein>
<gene>
    <name evidence="2" type="ORF">QM480_10385</name>
</gene>
<proteinExistence type="predicted"/>
<feature type="compositionally biased region" description="Acidic residues" evidence="1">
    <location>
        <begin position="176"/>
        <end position="202"/>
    </location>
</feature>
<comment type="caution">
    <text evidence="2">The sequence shown here is derived from an EMBL/GenBank/DDBJ whole genome shotgun (WGS) entry which is preliminary data.</text>
</comment>
<feature type="region of interest" description="Disordered" evidence="1">
    <location>
        <begin position="141"/>
        <end position="207"/>
    </location>
</feature>
<dbReference type="EMBL" id="JASHID010000006">
    <property type="protein sequence ID" value="MDI9864732.1"/>
    <property type="molecule type" value="Genomic_DNA"/>
</dbReference>
<organism evidence="2 3">
    <name type="scientific">Flectobacillus longus</name>
    <dbReference type="NCBI Taxonomy" id="2984207"/>
    <lineage>
        <taxon>Bacteria</taxon>
        <taxon>Pseudomonadati</taxon>
        <taxon>Bacteroidota</taxon>
        <taxon>Cytophagia</taxon>
        <taxon>Cytophagales</taxon>
        <taxon>Flectobacillaceae</taxon>
        <taxon>Flectobacillus</taxon>
    </lineage>
</organism>
<evidence type="ECO:0000313" key="2">
    <source>
        <dbReference type="EMBL" id="MDI9864732.1"/>
    </source>
</evidence>
<dbReference type="InterPro" id="IPR003772">
    <property type="entry name" value="YceD"/>
</dbReference>
<name>A0ABT6YMP8_9BACT</name>
<dbReference type="RefSeq" id="WP_283369876.1">
    <property type="nucleotide sequence ID" value="NZ_JASHID010000006.1"/>
</dbReference>
<sequence>MKKNYLANYKIDIFRLENKQYVHEFEGDSQFFAEFEQDEIGKGNFKAKVNLDKSETMIQLLYEIEAVVELTCDRSLEQFDYPISITKKMILKFADRTEEVTDELMLIDRHVQQINVAQDIFDFIFLEIPIKRLHPKFVQEETDGYDEEDEDDEDWDDDDLLWEDEEGEFVYTTGGGDDDEDDEDEEYEEEEEEESPEDDSEAPIDPRWAILKNLKNNQN</sequence>
<dbReference type="Pfam" id="PF02620">
    <property type="entry name" value="YceD"/>
    <property type="match status" value="1"/>
</dbReference>
<evidence type="ECO:0000313" key="3">
    <source>
        <dbReference type="Proteomes" id="UP001236569"/>
    </source>
</evidence>
<accession>A0ABT6YMP8</accession>
<evidence type="ECO:0000256" key="1">
    <source>
        <dbReference type="SAM" id="MobiDB-lite"/>
    </source>
</evidence>
<dbReference type="Proteomes" id="UP001236569">
    <property type="component" value="Unassembled WGS sequence"/>
</dbReference>
<feature type="compositionally biased region" description="Acidic residues" evidence="1">
    <location>
        <begin position="141"/>
        <end position="168"/>
    </location>
</feature>
<keyword evidence="3" id="KW-1185">Reference proteome</keyword>